<evidence type="ECO:0000256" key="12">
    <source>
        <dbReference type="SAM" id="Phobius"/>
    </source>
</evidence>
<dbReference type="GO" id="GO:0006935">
    <property type="term" value="P:chemotaxis"/>
    <property type="evidence" value="ECO:0007669"/>
    <property type="project" value="UniProtKB-KW"/>
</dbReference>
<feature type="domain" description="Methyl-accepting transducer" evidence="13">
    <location>
        <begin position="458"/>
        <end position="673"/>
    </location>
</feature>
<comment type="similarity">
    <text evidence="9">Belongs to the methyl-accepting chemotaxis (MCP) protein family.</text>
</comment>
<name>A0A0C5V187_9GAMM</name>
<keyword evidence="4" id="KW-0145">Chemotaxis</keyword>
<evidence type="ECO:0000256" key="4">
    <source>
        <dbReference type="ARBA" id="ARBA00022500"/>
    </source>
</evidence>
<protein>
    <submittedName>
        <fullName evidence="15">Methyl-accepting chemotaxis protein</fullName>
    </submittedName>
</protein>
<dbReference type="GO" id="GO:0007165">
    <property type="term" value="P:signal transduction"/>
    <property type="evidence" value="ECO:0007669"/>
    <property type="project" value="UniProtKB-KW"/>
</dbReference>
<keyword evidence="8 10" id="KW-0807">Transducer</keyword>
<keyword evidence="16" id="KW-1185">Reference proteome</keyword>
<dbReference type="EMBL" id="CP007142">
    <property type="protein sequence ID" value="AJQ93245.1"/>
    <property type="molecule type" value="Genomic_DNA"/>
</dbReference>
<feature type="transmembrane region" description="Helical" evidence="12">
    <location>
        <begin position="188"/>
        <end position="212"/>
    </location>
</feature>
<keyword evidence="3" id="KW-0488">Methylation</keyword>
<reference evidence="15 16" key="1">
    <citation type="submission" date="2014-01" db="EMBL/GenBank/DDBJ databases">
        <title>Full genme sequencing of cellulolytic bacterium Gynuella sunshinyii YC6258T gen. nov., sp. nov.</title>
        <authorList>
            <person name="Khan H."/>
            <person name="Chung E.J."/>
            <person name="Chung Y.R."/>
        </authorList>
    </citation>
    <scope>NUCLEOTIDE SEQUENCE [LARGE SCALE GENOMIC DNA]</scope>
    <source>
        <strain evidence="15 16">YC6258</strain>
    </source>
</reference>
<evidence type="ECO:0000256" key="7">
    <source>
        <dbReference type="ARBA" id="ARBA00023136"/>
    </source>
</evidence>
<dbReference type="Proteomes" id="UP000032266">
    <property type="component" value="Chromosome"/>
</dbReference>
<evidence type="ECO:0000256" key="11">
    <source>
        <dbReference type="SAM" id="Coils"/>
    </source>
</evidence>
<feature type="transmembrane region" description="Helical" evidence="12">
    <location>
        <begin position="12"/>
        <end position="31"/>
    </location>
</feature>
<accession>A0A0C5V187</accession>
<dbReference type="InterPro" id="IPR041395">
    <property type="entry name" value="McpB_HAMP_3rd"/>
</dbReference>
<keyword evidence="11" id="KW-0175">Coiled coil</keyword>
<dbReference type="Pfam" id="PF18575">
    <property type="entry name" value="HAMP_N3"/>
    <property type="match status" value="1"/>
</dbReference>
<evidence type="ECO:0000313" key="16">
    <source>
        <dbReference type="Proteomes" id="UP000032266"/>
    </source>
</evidence>
<comment type="subcellular location">
    <subcellularLocation>
        <location evidence="1">Cell membrane</location>
        <topology evidence="1">Multi-pass membrane protein</topology>
    </subcellularLocation>
</comment>
<dbReference type="HOGENOM" id="CLU_000445_107_20_6"/>
<dbReference type="OrthoDB" id="2489132at2"/>
<evidence type="ECO:0000256" key="9">
    <source>
        <dbReference type="ARBA" id="ARBA00029447"/>
    </source>
</evidence>
<organism evidence="15 16">
    <name type="scientific">Gynuella sunshinyii YC6258</name>
    <dbReference type="NCBI Taxonomy" id="1445510"/>
    <lineage>
        <taxon>Bacteria</taxon>
        <taxon>Pseudomonadati</taxon>
        <taxon>Pseudomonadota</taxon>
        <taxon>Gammaproteobacteria</taxon>
        <taxon>Oceanospirillales</taxon>
        <taxon>Saccharospirillaceae</taxon>
        <taxon>Gynuella</taxon>
    </lineage>
</organism>
<keyword evidence="7 12" id="KW-0472">Membrane</keyword>
<evidence type="ECO:0000256" key="6">
    <source>
        <dbReference type="ARBA" id="ARBA00022989"/>
    </source>
</evidence>
<evidence type="ECO:0000259" key="14">
    <source>
        <dbReference type="PROSITE" id="PS50885"/>
    </source>
</evidence>
<dbReference type="Gene3D" id="1.20.120.1530">
    <property type="match status" value="2"/>
</dbReference>
<dbReference type="AlphaFoldDB" id="A0A0C5V187"/>
<keyword evidence="6 12" id="KW-1133">Transmembrane helix</keyword>
<dbReference type="STRING" id="1445510.YC6258_01197"/>
<dbReference type="GO" id="GO:0005886">
    <property type="term" value="C:plasma membrane"/>
    <property type="evidence" value="ECO:0007669"/>
    <property type="project" value="UniProtKB-SubCell"/>
</dbReference>
<feature type="coiled-coil region" evidence="11">
    <location>
        <begin position="644"/>
        <end position="671"/>
    </location>
</feature>
<evidence type="ECO:0000259" key="13">
    <source>
        <dbReference type="PROSITE" id="PS50111"/>
    </source>
</evidence>
<dbReference type="Pfam" id="PF18947">
    <property type="entry name" value="HAMP_2"/>
    <property type="match status" value="1"/>
</dbReference>
<dbReference type="PROSITE" id="PS50885">
    <property type="entry name" value="HAMP"/>
    <property type="match status" value="1"/>
</dbReference>
<feature type="domain" description="HAMP" evidence="14">
    <location>
        <begin position="400"/>
        <end position="453"/>
    </location>
</feature>
<evidence type="ECO:0000313" key="15">
    <source>
        <dbReference type="EMBL" id="AJQ93245.1"/>
    </source>
</evidence>
<dbReference type="PROSITE" id="PS50111">
    <property type="entry name" value="CHEMOTAXIS_TRANSDUC_2"/>
    <property type="match status" value="1"/>
</dbReference>
<dbReference type="CDD" id="cd17528">
    <property type="entry name" value="HAMP_III"/>
    <property type="match status" value="1"/>
</dbReference>
<dbReference type="KEGG" id="gsn:YC6258_01197"/>
<dbReference type="SMART" id="SM00304">
    <property type="entry name" value="HAMP"/>
    <property type="match status" value="1"/>
</dbReference>
<evidence type="ECO:0000256" key="3">
    <source>
        <dbReference type="ARBA" id="ARBA00022481"/>
    </source>
</evidence>
<evidence type="ECO:0000256" key="8">
    <source>
        <dbReference type="ARBA" id="ARBA00023224"/>
    </source>
</evidence>
<evidence type="ECO:0000256" key="1">
    <source>
        <dbReference type="ARBA" id="ARBA00004651"/>
    </source>
</evidence>
<dbReference type="CDD" id="cd06225">
    <property type="entry name" value="HAMP"/>
    <property type="match status" value="1"/>
</dbReference>
<dbReference type="Pfam" id="PF02203">
    <property type="entry name" value="TarH"/>
    <property type="match status" value="1"/>
</dbReference>
<dbReference type="Pfam" id="PF00015">
    <property type="entry name" value="MCPsignal"/>
    <property type="match status" value="1"/>
</dbReference>
<evidence type="ECO:0000256" key="5">
    <source>
        <dbReference type="ARBA" id="ARBA00022692"/>
    </source>
</evidence>
<dbReference type="RefSeq" id="WP_044619757.1">
    <property type="nucleotide sequence ID" value="NZ_CP007142.1"/>
</dbReference>
<evidence type="ECO:0000256" key="10">
    <source>
        <dbReference type="PROSITE-ProRule" id="PRU00284"/>
    </source>
</evidence>
<keyword evidence="2" id="KW-1003">Cell membrane</keyword>
<dbReference type="Gene3D" id="1.10.287.950">
    <property type="entry name" value="Methyl-accepting chemotaxis protein"/>
    <property type="match status" value="1"/>
</dbReference>
<sequence length="691" mass="75196">MFNNLRLGTRLGIGFGVLTLGMVIIAGFGILEMWHFNSQVSRVVNTYTPAQGFLLNADRDLQQALVAERSMLVLPAGSEDFLAQQTAHSENIQQAHDRVEKYANLVTSERSNELVAKYRQYQSQWSETSSNLVDQLAASSDNFTRQVLIKQSLGQVDQEFNTMREVIDEIGNVLTERILQEDKAAGTAYIRALTLISAAGLIAVTIAVILALRITKGILKELGGEPRYAAEITRRIAEGELDMSIQLKDNDHDSLLAALKVVSDKIKLLISEMNHMSREHDKGSIDVTINASKFGGAYKTMAEGLNKMVQGHIIDQRKAMTCIEAFGAGNMDAVLEKFPGKKVFINTTIEQVRTNIKALIEDTNRLVNAAVAGELDVRADLKIHHGDFRHIVEGLNGVMEAFTQPINEITRTMQAIEKGDLTQNLNASRFHGRLLDLRNAINATISQLAQTIQEVRSSADALNNASVSINSTSQSLSTSASEQASSVEETSASVEQISASIEQNASNAKTTNDITDRLMKEAEKGGQAVQQTITAMRGIAEKVSLIDVIAYQTNLLALNATIEAARAGNHGRGFAVVAGEVRRLAEQSQAAAQEIGDAAQSSVDLSEMAGKLFEDIIPTIRQTSELVRDVSVASSQQATGARQINITMEQLSRITEENASASEELAAAAEEMSGQSQYLRQLMAFFKMPAA</sequence>
<dbReference type="CDD" id="cd17527">
    <property type="entry name" value="HAMP_II"/>
    <property type="match status" value="1"/>
</dbReference>
<dbReference type="PANTHER" id="PTHR43531">
    <property type="entry name" value="PROTEIN ICFG"/>
    <property type="match status" value="1"/>
</dbReference>
<dbReference type="InterPro" id="IPR051310">
    <property type="entry name" value="MCP_chemotaxis"/>
</dbReference>
<dbReference type="SMART" id="SM00283">
    <property type="entry name" value="MA"/>
    <property type="match status" value="1"/>
</dbReference>
<dbReference type="SUPFAM" id="SSF58104">
    <property type="entry name" value="Methyl-accepting chemotaxis protein (MCP) signaling domain"/>
    <property type="match status" value="1"/>
</dbReference>
<keyword evidence="5 12" id="KW-0812">Transmembrane</keyword>
<dbReference type="GO" id="GO:0004888">
    <property type="term" value="F:transmembrane signaling receptor activity"/>
    <property type="evidence" value="ECO:0007669"/>
    <property type="project" value="TreeGrafter"/>
</dbReference>
<dbReference type="InterPro" id="IPR003122">
    <property type="entry name" value="Tar_rcpt_lig-bd"/>
</dbReference>
<gene>
    <name evidence="15" type="ORF">YC6258_01197</name>
</gene>
<dbReference type="PATRIC" id="fig|1445510.3.peg.1166"/>
<dbReference type="InterPro" id="IPR003660">
    <property type="entry name" value="HAMP_dom"/>
</dbReference>
<proteinExistence type="inferred from homology"/>
<dbReference type="PANTHER" id="PTHR43531:SF11">
    <property type="entry name" value="METHYL-ACCEPTING CHEMOTAXIS PROTEIN 3"/>
    <property type="match status" value="1"/>
</dbReference>
<dbReference type="InterPro" id="IPR004089">
    <property type="entry name" value="MCPsignal_dom"/>
</dbReference>
<evidence type="ECO:0000256" key="2">
    <source>
        <dbReference type="ARBA" id="ARBA00022475"/>
    </source>
</evidence>